<evidence type="ECO:0000313" key="3">
    <source>
        <dbReference type="Ensembl" id="ENSOANP00000042538.1"/>
    </source>
</evidence>
<dbReference type="Gene3D" id="1.10.287.1490">
    <property type="match status" value="1"/>
</dbReference>
<evidence type="ECO:0000256" key="1">
    <source>
        <dbReference type="SAM" id="MobiDB-lite"/>
    </source>
</evidence>
<keyword evidence="2" id="KW-0812">Transmembrane</keyword>
<sequence>MKKRKELNALIGLAGDGRRKKANKGSGHRLLRTEPPASDSQSTSQDDDDEEFGPGETRPRFPKGDYARCCKVCYPLCAFVILAACVVACVGLVWMQVALKDDLDALKEKFHAMESSQKSSFQEIPKLSEDLLSKQKQLERLESGELGLSRVWGNLTAVNKQIALLTSAVNHLKANIKSASDLIGLPATVEGLQKSVASIGSTLDSVHLAAEAMQETLDAHTRAVEALQDRVNPLLTREANGSGPDSAPSGEPARGPENRSDSLRQDLRQLHSSLEEVNSTLTGLQRQNSLHLLGLDGAVGNLSRRVDLLEGGVAALSKPGGTADRSAGGVGDPATLAAGEIQGPAGNESAAAAGRGEERADRAGAQVSKLRETLQLMTALTGQPESSKTPDPARPGGDGSGAPARSSAPPQLSPRSPGGPGEAGASRPQLSLPGVSSTEDLLALFGQAGPGADGKLSPRDIRAALGPTAPEAAGLAPFDADGDGEYTLAELRLATGL</sequence>
<keyword evidence="2" id="KW-1133">Transmembrane helix</keyword>
<reference evidence="3" key="2">
    <citation type="submission" date="2025-08" db="UniProtKB">
        <authorList>
            <consortium name="Ensembl"/>
        </authorList>
    </citation>
    <scope>IDENTIFICATION</scope>
    <source>
        <strain evidence="3">Glennie</strain>
    </source>
</reference>
<feature type="transmembrane region" description="Helical" evidence="2">
    <location>
        <begin position="72"/>
        <end position="95"/>
    </location>
</feature>
<dbReference type="Bgee" id="ENSOANG00000047490">
    <property type="expression patterns" value="Expressed in heart and 7 other cell types or tissues"/>
</dbReference>
<dbReference type="PANTHER" id="PTHR15717">
    <property type="entry name" value="PROTEIN KIAA0494"/>
    <property type="match status" value="1"/>
</dbReference>
<dbReference type="InParanoid" id="A0A6I8NPJ1"/>
<name>A0A6I8NPJ1_ORNAN</name>
<dbReference type="PANTHER" id="PTHR15717:SF2">
    <property type="entry name" value="EF-HAND CALCIUM-BINDING DOMAIN-CONTAINING PROTEIN 14"/>
    <property type="match status" value="1"/>
</dbReference>
<gene>
    <name evidence="3" type="primary">EFCAB14</name>
</gene>
<dbReference type="FunCoup" id="A0A6I8NPJ1">
    <property type="interactions" value="1533"/>
</dbReference>
<feature type="region of interest" description="Disordered" evidence="1">
    <location>
        <begin position="236"/>
        <end position="262"/>
    </location>
</feature>
<reference evidence="3" key="3">
    <citation type="submission" date="2025-09" db="UniProtKB">
        <authorList>
            <consortium name="Ensembl"/>
        </authorList>
    </citation>
    <scope>IDENTIFICATION</scope>
    <source>
        <strain evidence="3">Glennie</strain>
    </source>
</reference>
<evidence type="ECO:0000313" key="4">
    <source>
        <dbReference type="Proteomes" id="UP000002279"/>
    </source>
</evidence>
<protein>
    <submittedName>
        <fullName evidence="3">EF-hand calcium binding domain 14</fullName>
    </submittedName>
</protein>
<dbReference type="GeneID" id="103169431"/>
<dbReference type="Ensembl" id="ENSOANT00000048270.1">
    <property type="protein sequence ID" value="ENSOANP00000042538.1"/>
    <property type="gene ID" value="ENSOANG00000047490.1"/>
</dbReference>
<feature type="compositionally biased region" description="Basic residues" evidence="1">
    <location>
        <begin position="18"/>
        <end position="30"/>
    </location>
</feature>
<keyword evidence="2" id="KW-0472">Membrane</keyword>
<organism evidence="3 4">
    <name type="scientific">Ornithorhynchus anatinus</name>
    <name type="common">Duckbill platypus</name>
    <dbReference type="NCBI Taxonomy" id="9258"/>
    <lineage>
        <taxon>Eukaryota</taxon>
        <taxon>Metazoa</taxon>
        <taxon>Chordata</taxon>
        <taxon>Craniata</taxon>
        <taxon>Vertebrata</taxon>
        <taxon>Euteleostomi</taxon>
        <taxon>Mammalia</taxon>
        <taxon>Monotremata</taxon>
        <taxon>Ornithorhynchidae</taxon>
        <taxon>Ornithorhynchus</taxon>
    </lineage>
</organism>
<feature type="region of interest" description="Disordered" evidence="1">
    <location>
        <begin position="315"/>
        <end position="366"/>
    </location>
</feature>
<feature type="region of interest" description="Disordered" evidence="1">
    <location>
        <begin position="12"/>
        <end position="59"/>
    </location>
</feature>
<feature type="compositionally biased region" description="Low complexity" evidence="1">
    <location>
        <begin position="343"/>
        <end position="354"/>
    </location>
</feature>
<dbReference type="OrthoDB" id="10009315at2759"/>
<dbReference type="KEGG" id="oaa:103169431"/>
<evidence type="ECO:0000256" key="2">
    <source>
        <dbReference type="SAM" id="Phobius"/>
    </source>
</evidence>
<proteinExistence type="predicted"/>
<dbReference type="CTD" id="9813"/>
<dbReference type="InterPro" id="IPR042352">
    <property type="entry name" value="EFCAB14"/>
</dbReference>
<dbReference type="Proteomes" id="UP000002279">
    <property type="component" value="Chromosome 18"/>
</dbReference>
<feature type="region of interest" description="Disordered" evidence="1">
    <location>
        <begin position="379"/>
        <end position="435"/>
    </location>
</feature>
<feature type="compositionally biased region" description="Polar residues" evidence="1">
    <location>
        <begin position="379"/>
        <end position="389"/>
    </location>
</feature>
<keyword evidence="4" id="KW-1185">Reference proteome</keyword>
<accession>A0A6I8NPJ1</accession>
<dbReference type="GeneTree" id="ENSGT00390000011196"/>
<dbReference type="AlphaFoldDB" id="A0A6I8NPJ1"/>
<reference evidence="3 4" key="1">
    <citation type="journal article" date="2008" name="Nature">
        <title>Genome analysis of the platypus reveals unique signatures of evolution.</title>
        <authorList>
            <person name="Warren W.C."/>
            <person name="Hillier L.W."/>
            <person name="Marshall Graves J.A."/>
            <person name="Birney E."/>
            <person name="Ponting C.P."/>
            <person name="Grutzner F."/>
            <person name="Belov K."/>
            <person name="Miller W."/>
            <person name="Clarke L."/>
            <person name="Chinwalla A.T."/>
            <person name="Yang S.P."/>
            <person name="Heger A."/>
            <person name="Locke D.P."/>
            <person name="Miethke P."/>
            <person name="Waters P.D."/>
            <person name="Veyrunes F."/>
            <person name="Fulton L."/>
            <person name="Fulton B."/>
            <person name="Graves T."/>
            <person name="Wallis J."/>
            <person name="Puente X.S."/>
            <person name="Lopez-Otin C."/>
            <person name="Ordonez G.R."/>
            <person name="Eichler E.E."/>
            <person name="Chen L."/>
            <person name="Cheng Z."/>
            <person name="Deakin J.E."/>
            <person name="Alsop A."/>
            <person name="Thompson K."/>
            <person name="Kirby P."/>
            <person name="Papenfuss A.T."/>
            <person name="Wakefield M.J."/>
            <person name="Olender T."/>
            <person name="Lancet D."/>
            <person name="Huttley G.A."/>
            <person name="Smit A.F."/>
            <person name="Pask A."/>
            <person name="Temple-Smith P."/>
            <person name="Batzer M.A."/>
            <person name="Walker J.A."/>
            <person name="Konkel M.K."/>
            <person name="Harris R.S."/>
            <person name="Whittington C.M."/>
            <person name="Wong E.S."/>
            <person name="Gemmell N.J."/>
            <person name="Buschiazzo E."/>
            <person name="Vargas Jentzsch I.M."/>
            <person name="Merkel A."/>
            <person name="Schmitz J."/>
            <person name="Zemann A."/>
            <person name="Churakov G."/>
            <person name="Kriegs J.O."/>
            <person name="Brosius J."/>
            <person name="Murchison E.P."/>
            <person name="Sachidanandam R."/>
            <person name="Smith C."/>
            <person name="Hannon G.J."/>
            <person name="Tsend-Ayush E."/>
            <person name="McMillan D."/>
            <person name="Attenborough R."/>
            <person name="Rens W."/>
            <person name="Ferguson-Smith M."/>
            <person name="Lefevre C.M."/>
            <person name="Sharp J.A."/>
            <person name="Nicholas K.R."/>
            <person name="Ray D.A."/>
            <person name="Kube M."/>
            <person name="Reinhardt R."/>
            <person name="Pringle T.H."/>
            <person name="Taylor J."/>
            <person name="Jones R.C."/>
            <person name="Nixon B."/>
            <person name="Dacheux J.L."/>
            <person name="Niwa H."/>
            <person name="Sekita Y."/>
            <person name="Huang X."/>
            <person name="Stark A."/>
            <person name="Kheradpour P."/>
            <person name="Kellis M."/>
            <person name="Flicek P."/>
            <person name="Chen Y."/>
            <person name="Webber C."/>
            <person name="Hardison R."/>
            <person name="Nelson J."/>
            <person name="Hallsworth-Pepin K."/>
            <person name="Delehaunty K."/>
            <person name="Markovic C."/>
            <person name="Minx P."/>
            <person name="Feng Y."/>
            <person name="Kremitzki C."/>
            <person name="Mitreva M."/>
            <person name="Glasscock J."/>
            <person name="Wylie T."/>
            <person name="Wohldmann P."/>
            <person name="Thiru P."/>
            <person name="Nhan M.N."/>
            <person name="Pohl C.S."/>
            <person name="Smith S.M."/>
            <person name="Hou S."/>
            <person name="Nefedov M."/>
            <person name="de Jong P.J."/>
            <person name="Renfree M.B."/>
            <person name="Mardis E.R."/>
            <person name="Wilson R.K."/>
        </authorList>
    </citation>
    <scope>NUCLEOTIDE SEQUENCE [LARGE SCALE GENOMIC DNA]</scope>
    <source>
        <strain evidence="3 4">Glennie</strain>
    </source>
</reference>
<dbReference type="OMA" id="QSDMNRH"/>
<dbReference type="RefSeq" id="XP_028902302.1">
    <property type="nucleotide sequence ID" value="XM_029046469.1"/>
</dbReference>